<sequence length="217" mass="23465">MTTRPTPILHTGSRTPDIPGWLLDATPGLDEARTALDAARDALAAVRLEYPEGVRPLEDVGIRVDAFSWKPAPTVPYAEFDAARVAREVFDRDRDAAQRALNAAVKRFEGRLYGHDLTIPEREARQRVAVEHLAAIDDRIEHEPMTGAQRDALGAERVLAERYALAGLAPGAIGGAAVGGVTTVTYTDGEGVTRTVVVTPHSAEVTSERRITRPASR</sequence>
<name>A0A6L5QYS9_9MICO</name>
<gene>
    <name evidence="1" type="ORF">GJR97_01260</name>
</gene>
<evidence type="ECO:0000313" key="1">
    <source>
        <dbReference type="EMBL" id="MRX42348.1"/>
    </source>
</evidence>
<accession>A0A6L5QYS9</accession>
<comment type="caution">
    <text evidence="1">The sequence shown here is derived from an EMBL/GenBank/DDBJ whole genome shotgun (WGS) entry which is preliminary data.</text>
</comment>
<keyword evidence="2" id="KW-1185">Reference proteome</keyword>
<reference evidence="1 2" key="1">
    <citation type="submission" date="2019-11" db="EMBL/GenBank/DDBJ databases">
        <title>Agromyces kandeliae sp. nov., isolated from mangrove soil.</title>
        <authorList>
            <person name="Wang R."/>
        </authorList>
    </citation>
    <scope>NUCLEOTIDE SEQUENCE [LARGE SCALE GENOMIC DNA]</scope>
    <source>
        <strain evidence="1 2">Q22</strain>
    </source>
</reference>
<dbReference type="RefSeq" id="WP_154344748.1">
    <property type="nucleotide sequence ID" value="NZ_WKJD01000004.1"/>
</dbReference>
<dbReference type="EMBL" id="WKJD01000004">
    <property type="protein sequence ID" value="MRX42348.1"/>
    <property type="molecule type" value="Genomic_DNA"/>
</dbReference>
<organism evidence="1 2">
    <name type="scientific">Agromyces kandeliae</name>
    <dbReference type="NCBI Taxonomy" id="2666141"/>
    <lineage>
        <taxon>Bacteria</taxon>
        <taxon>Bacillati</taxon>
        <taxon>Actinomycetota</taxon>
        <taxon>Actinomycetes</taxon>
        <taxon>Micrococcales</taxon>
        <taxon>Microbacteriaceae</taxon>
        <taxon>Agromyces</taxon>
    </lineage>
</organism>
<evidence type="ECO:0000313" key="2">
    <source>
        <dbReference type="Proteomes" id="UP000476511"/>
    </source>
</evidence>
<protein>
    <submittedName>
        <fullName evidence="1">Uncharacterized protein</fullName>
    </submittedName>
</protein>
<proteinExistence type="predicted"/>
<dbReference type="AlphaFoldDB" id="A0A6L5QYS9"/>
<dbReference type="Proteomes" id="UP000476511">
    <property type="component" value="Unassembled WGS sequence"/>
</dbReference>